<dbReference type="Proteomes" id="UP000027466">
    <property type="component" value="Unassembled WGS sequence"/>
</dbReference>
<comment type="caution">
    <text evidence="3">The sequence shown here is derived from an EMBL/GenBank/DDBJ whole genome shotgun (WGS) entry which is preliminary data.</text>
</comment>
<evidence type="ECO:0000256" key="1">
    <source>
        <dbReference type="SAM" id="MobiDB-lite"/>
    </source>
</evidence>
<evidence type="ECO:0008006" key="5">
    <source>
        <dbReference type="Google" id="ProtNLM"/>
    </source>
</evidence>
<feature type="region of interest" description="Disordered" evidence="1">
    <location>
        <begin position="75"/>
        <end position="112"/>
    </location>
</feature>
<dbReference type="Pfam" id="PF13663">
    <property type="entry name" value="DUF4148"/>
    <property type="match status" value="1"/>
</dbReference>
<reference evidence="3 4" key="1">
    <citation type="submission" date="2014-03" db="EMBL/GenBank/DDBJ databases">
        <title>Draft Genome Sequences of Four Burkholderia Strains.</title>
        <authorList>
            <person name="Liu X.Y."/>
            <person name="Li C.X."/>
            <person name="Xu J.H."/>
        </authorList>
    </citation>
    <scope>NUCLEOTIDE SEQUENCE [LARGE SCALE GENOMIC DNA]</scope>
    <source>
        <strain evidence="3 4">DSM 50014</strain>
    </source>
</reference>
<feature type="signal peptide" evidence="2">
    <location>
        <begin position="1"/>
        <end position="22"/>
    </location>
</feature>
<dbReference type="AlphaFoldDB" id="A0A069PMQ0"/>
<keyword evidence="2" id="KW-0732">Signal</keyword>
<proteinExistence type="predicted"/>
<evidence type="ECO:0000313" key="3">
    <source>
        <dbReference type="EMBL" id="KDR41983.1"/>
    </source>
</evidence>
<keyword evidence="4" id="KW-1185">Reference proteome</keyword>
<sequence>MKRFPQALIFASVLSLPLVSHAQSDMAPVTRAQVRAQLVEAQRTGQYPQSKSHYPAAQPSAAAAYVANRAAAADPSYGSSLAGSSDSGNRAVYQHTTDSMPSYVGEPVYGHH</sequence>
<gene>
    <name evidence="3" type="ORF">BG61_13795</name>
</gene>
<dbReference type="RefSeq" id="WP_035938949.1">
    <property type="nucleotide sequence ID" value="NZ_CADFFX010000024.1"/>
</dbReference>
<accession>A0A069PMQ0</accession>
<feature type="compositionally biased region" description="Low complexity" evidence="1">
    <location>
        <begin position="75"/>
        <end position="88"/>
    </location>
</feature>
<organism evidence="3 4">
    <name type="scientific">Caballeronia glathei</name>
    <dbReference type="NCBI Taxonomy" id="60547"/>
    <lineage>
        <taxon>Bacteria</taxon>
        <taxon>Pseudomonadati</taxon>
        <taxon>Pseudomonadota</taxon>
        <taxon>Betaproteobacteria</taxon>
        <taxon>Burkholderiales</taxon>
        <taxon>Burkholderiaceae</taxon>
        <taxon>Caballeronia</taxon>
    </lineage>
</organism>
<evidence type="ECO:0000313" key="4">
    <source>
        <dbReference type="Proteomes" id="UP000027466"/>
    </source>
</evidence>
<dbReference type="InterPro" id="IPR025421">
    <property type="entry name" value="DUF4148"/>
</dbReference>
<evidence type="ECO:0000256" key="2">
    <source>
        <dbReference type="SAM" id="SignalP"/>
    </source>
</evidence>
<feature type="chain" id="PRO_5007372395" description="Purine nucleoside phosphorylase" evidence="2">
    <location>
        <begin position="23"/>
        <end position="112"/>
    </location>
</feature>
<dbReference type="EMBL" id="JFHC01000021">
    <property type="protein sequence ID" value="KDR41983.1"/>
    <property type="molecule type" value="Genomic_DNA"/>
</dbReference>
<name>A0A069PMQ0_9BURK</name>
<protein>
    <recommendedName>
        <fullName evidence="5">Purine nucleoside phosphorylase</fullName>
    </recommendedName>
</protein>